<name>A0A4S3JKJ7_9EURO</name>
<gene>
    <name evidence="1" type="ORF">EYZ11_004439</name>
</gene>
<reference evidence="1 2" key="1">
    <citation type="submission" date="2019-03" db="EMBL/GenBank/DDBJ databases">
        <title>The genome sequence of a newly discovered highly antifungal drug resistant Aspergillus species, Aspergillus tanneri NIH 1004.</title>
        <authorList>
            <person name="Mounaud S."/>
            <person name="Singh I."/>
            <person name="Joardar V."/>
            <person name="Pakala S."/>
            <person name="Pakala S."/>
            <person name="Venepally P."/>
            <person name="Hoover J."/>
            <person name="Nierman W."/>
            <person name="Chung J."/>
            <person name="Losada L."/>
        </authorList>
    </citation>
    <scope>NUCLEOTIDE SEQUENCE [LARGE SCALE GENOMIC DNA]</scope>
    <source>
        <strain evidence="1 2">NIH1004</strain>
    </source>
</reference>
<evidence type="ECO:0000313" key="1">
    <source>
        <dbReference type="EMBL" id="THC96066.1"/>
    </source>
</evidence>
<dbReference type="VEuPathDB" id="FungiDB:EYZ11_004439"/>
<sequence length="48" mass="5038">MADTSDVLSTPLNVEMTGGFVPVLWDATCEGLGQSIPQSQVSEKAIVD</sequence>
<organism evidence="1 2">
    <name type="scientific">Aspergillus tanneri</name>
    <dbReference type="NCBI Taxonomy" id="1220188"/>
    <lineage>
        <taxon>Eukaryota</taxon>
        <taxon>Fungi</taxon>
        <taxon>Dikarya</taxon>
        <taxon>Ascomycota</taxon>
        <taxon>Pezizomycotina</taxon>
        <taxon>Eurotiomycetes</taxon>
        <taxon>Eurotiomycetidae</taxon>
        <taxon>Eurotiales</taxon>
        <taxon>Aspergillaceae</taxon>
        <taxon>Aspergillus</taxon>
        <taxon>Aspergillus subgen. Circumdati</taxon>
    </lineage>
</organism>
<keyword evidence="2" id="KW-1185">Reference proteome</keyword>
<dbReference type="Proteomes" id="UP000308092">
    <property type="component" value="Unassembled WGS sequence"/>
</dbReference>
<evidence type="ECO:0000313" key="2">
    <source>
        <dbReference type="Proteomes" id="UP000308092"/>
    </source>
</evidence>
<accession>A0A4S3JKJ7</accession>
<dbReference type="EMBL" id="SOSA01000129">
    <property type="protein sequence ID" value="THC96066.1"/>
    <property type="molecule type" value="Genomic_DNA"/>
</dbReference>
<proteinExistence type="predicted"/>
<comment type="caution">
    <text evidence="1">The sequence shown here is derived from an EMBL/GenBank/DDBJ whole genome shotgun (WGS) entry which is preliminary data.</text>
</comment>
<dbReference type="AlphaFoldDB" id="A0A4S3JKJ7"/>
<protein>
    <submittedName>
        <fullName evidence="1">Uncharacterized protein</fullName>
    </submittedName>
</protein>